<sequence>MMLRSPMMSKITMGGVEEELSVLVANMEEPCLLGLDFLVQSAVESPVAGSDVKEKGLEIHCWIMKEGEGTDSTVTAHGCKAAVTSGLCWVDGGASGARPTLLIHVADLVARSAAKLIPGQAEEMAAQEVLE</sequence>
<dbReference type="EMBL" id="VSRR010006018">
    <property type="protein sequence ID" value="MPC43856.1"/>
    <property type="molecule type" value="Genomic_DNA"/>
</dbReference>
<accession>A0A5B7FET2</accession>
<proteinExistence type="predicted"/>
<keyword evidence="2" id="KW-1185">Reference proteome</keyword>
<evidence type="ECO:0000313" key="2">
    <source>
        <dbReference type="Proteomes" id="UP000324222"/>
    </source>
</evidence>
<protein>
    <submittedName>
        <fullName evidence="1">Uncharacterized protein</fullName>
    </submittedName>
</protein>
<dbReference type="AlphaFoldDB" id="A0A5B7FET2"/>
<gene>
    <name evidence="1" type="ORF">E2C01_037510</name>
</gene>
<dbReference type="Proteomes" id="UP000324222">
    <property type="component" value="Unassembled WGS sequence"/>
</dbReference>
<evidence type="ECO:0000313" key="1">
    <source>
        <dbReference type="EMBL" id="MPC43856.1"/>
    </source>
</evidence>
<organism evidence="1 2">
    <name type="scientific">Portunus trituberculatus</name>
    <name type="common">Swimming crab</name>
    <name type="synonym">Neptunus trituberculatus</name>
    <dbReference type="NCBI Taxonomy" id="210409"/>
    <lineage>
        <taxon>Eukaryota</taxon>
        <taxon>Metazoa</taxon>
        <taxon>Ecdysozoa</taxon>
        <taxon>Arthropoda</taxon>
        <taxon>Crustacea</taxon>
        <taxon>Multicrustacea</taxon>
        <taxon>Malacostraca</taxon>
        <taxon>Eumalacostraca</taxon>
        <taxon>Eucarida</taxon>
        <taxon>Decapoda</taxon>
        <taxon>Pleocyemata</taxon>
        <taxon>Brachyura</taxon>
        <taxon>Eubrachyura</taxon>
        <taxon>Portunoidea</taxon>
        <taxon>Portunidae</taxon>
        <taxon>Portuninae</taxon>
        <taxon>Portunus</taxon>
    </lineage>
</organism>
<name>A0A5B7FET2_PORTR</name>
<reference evidence="1 2" key="1">
    <citation type="submission" date="2019-05" db="EMBL/GenBank/DDBJ databases">
        <title>Another draft genome of Portunus trituberculatus and its Hox gene families provides insights of decapod evolution.</title>
        <authorList>
            <person name="Jeong J.-H."/>
            <person name="Song I."/>
            <person name="Kim S."/>
            <person name="Choi T."/>
            <person name="Kim D."/>
            <person name="Ryu S."/>
            <person name="Kim W."/>
        </authorList>
    </citation>
    <scope>NUCLEOTIDE SEQUENCE [LARGE SCALE GENOMIC DNA]</scope>
    <source>
        <tissue evidence="1">Muscle</tissue>
    </source>
</reference>
<comment type="caution">
    <text evidence="1">The sequence shown here is derived from an EMBL/GenBank/DDBJ whole genome shotgun (WGS) entry which is preliminary data.</text>
</comment>